<evidence type="ECO:0000313" key="2">
    <source>
        <dbReference type="EMBL" id="MCU7548529.1"/>
    </source>
</evidence>
<comment type="caution">
    <text evidence="2">The sequence shown here is derived from an EMBL/GenBank/DDBJ whole genome shotgun (WGS) entry which is preliminary data.</text>
</comment>
<keyword evidence="1" id="KW-1133">Transmembrane helix</keyword>
<name>A0A9X3BFC0_9BACT</name>
<feature type="transmembrane region" description="Helical" evidence="1">
    <location>
        <begin position="44"/>
        <end position="63"/>
    </location>
</feature>
<keyword evidence="3" id="KW-1185">Reference proteome</keyword>
<protein>
    <recommendedName>
        <fullName evidence="4">Outer membrane protein beta-barrel domain-containing protein</fullName>
    </recommendedName>
</protein>
<keyword evidence="1" id="KW-0812">Transmembrane</keyword>
<reference evidence="2" key="1">
    <citation type="submission" date="2022-09" db="EMBL/GenBank/DDBJ databases">
        <authorList>
            <person name="Yuan C."/>
            <person name="Ke Z."/>
        </authorList>
    </citation>
    <scope>NUCLEOTIDE SEQUENCE</scope>
    <source>
        <strain evidence="2">LB-8</strain>
    </source>
</reference>
<dbReference type="EMBL" id="JAOTIF010000002">
    <property type="protein sequence ID" value="MCU7548529.1"/>
    <property type="molecule type" value="Genomic_DNA"/>
</dbReference>
<organism evidence="2 3">
    <name type="scientific">Paraflavisolibacter caeni</name>
    <dbReference type="NCBI Taxonomy" id="2982496"/>
    <lineage>
        <taxon>Bacteria</taxon>
        <taxon>Pseudomonadati</taxon>
        <taxon>Bacteroidota</taxon>
        <taxon>Chitinophagia</taxon>
        <taxon>Chitinophagales</taxon>
        <taxon>Chitinophagaceae</taxon>
        <taxon>Paraflavisolibacter</taxon>
    </lineage>
</organism>
<dbReference type="Proteomes" id="UP001155483">
    <property type="component" value="Unassembled WGS sequence"/>
</dbReference>
<gene>
    <name evidence="2" type="ORF">OCK74_05345</name>
</gene>
<evidence type="ECO:0000313" key="3">
    <source>
        <dbReference type="Proteomes" id="UP001155483"/>
    </source>
</evidence>
<dbReference type="RefSeq" id="WP_279295976.1">
    <property type="nucleotide sequence ID" value="NZ_JAOTIF010000002.1"/>
</dbReference>
<sequence>MQRKIKHDDFERFLQQNADQVRMYPSSAVWKNISRDVNKRRRRLIAFVASLILTISAGGYFVWNEFNTTTAENHEVSSPSKMIPSVLPHHRIASTTPTYLKKYKQQTSIQSFKSNKGSKEIPLLTVQPIFSDRTIEERQSLLTFMQEDLVPFNRMTGAMNELIALQSSKGLTNNFPLNEYSKNIKDIPVQLDSAKAEEAIAKINTREEKLQWQIFFSPNISYRKLSENKSFVQASTPPSLAFNYLGLYDVNNAVTHKPNIGFELGVMSKYTISPIAKLRAGFQFNVSRYDIKAFNYTPEVATIALNNGYRVDLINTISNYRNFNGGKTNWLKNYYFQASVPLGVEVKLTGTNKMHVGVASSLQPTYIIGDRAYLITNDYKNYAELPWLIRRWNINTNLETFVSYSSGKTSWQVGPQVRYQLLSSFVSKYPVKENLFDFGLKVGVTLNNH</sequence>
<proteinExistence type="predicted"/>
<accession>A0A9X3BFC0</accession>
<keyword evidence="1" id="KW-0472">Membrane</keyword>
<evidence type="ECO:0000256" key="1">
    <source>
        <dbReference type="SAM" id="Phobius"/>
    </source>
</evidence>
<dbReference type="AlphaFoldDB" id="A0A9X3BFC0"/>
<reference evidence="2" key="2">
    <citation type="submission" date="2023-04" db="EMBL/GenBank/DDBJ databases">
        <title>Paracnuella aquatica gen. nov., sp. nov., a member of the family Chitinophagaceae isolated from a hot spring.</title>
        <authorList>
            <person name="Wang C."/>
        </authorList>
    </citation>
    <scope>NUCLEOTIDE SEQUENCE</scope>
    <source>
        <strain evidence="2">LB-8</strain>
    </source>
</reference>
<evidence type="ECO:0008006" key="4">
    <source>
        <dbReference type="Google" id="ProtNLM"/>
    </source>
</evidence>